<dbReference type="SUPFAM" id="SSF53098">
    <property type="entry name" value="Ribonuclease H-like"/>
    <property type="match status" value="1"/>
</dbReference>
<dbReference type="PANTHER" id="PTHR47723">
    <property type="entry name" value="OS05G0353850 PROTEIN"/>
    <property type="match status" value="1"/>
</dbReference>
<dbReference type="InterPro" id="IPR012337">
    <property type="entry name" value="RNaseH-like_sf"/>
</dbReference>
<dbReference type="InterPro" id="IPR002156">
    <property type="entry name" value="RNaseH_domain"/>
</dbReference>
<proteinExistence type="predicted"/>
<organism evidence="3">
    <name type="scientific">Prunus dulcis</name>
    <name type="common">Almond</name>
    <name type="synonym">Amygdalus dulcis</name>
    <dbReference type="NCBI Taxonomy" id="3755"/>
    <lineage>
        <taxon>Eukaryota</taxon>
        <taxon>Viridiplantae</taxon>
        <taxon>Streptophyta</taxon>
        <taxon>Embryophyta</taxon>
        <taxon>Tracheophyta</taxon>
        <taxon>Spermatophyta</taxon>
        <taxon>Magnoliopsida</taxon>
        <taxon>eudicotyledons</taxon>
        <taxon>Gunneridae</taxon>
        <taxon>Pentapetalae</taxon>
        <taxon>rosids</taxon>
        <taxon>fabids</taxon>
        <taxon>Rosales</taxon>
        <taxon>Rosaceae</taxon>
        <taxon>Amygdaloideae</taxon>
        <taxon>Amygdaleae</taxon>
        <taxon>Prunus</taxon>
    </lineage>
</organism>
<dbReference type="Gene3D" id="3.30.420.10">
    <property type="entry name" value="Ribonuclease H-like superfamily/Ribonuclease H"/>
    <property type="match status" value="1"/>
</dbReference>
<dbReference type="InterPro" id="IPR026960">
    <property type="entry name" value="RVT-Znf"/>
</dbReference>
<accession>A0A4Y1QXL3</accession>
<name>A0A4Y1QXL3_PRUDU</name>
<feature type="domain" description="Reverse transcriptase zinc-binding" evidence="2">
    <location>
        <begin position="29"/>
        <end position="114"/>
    </location>
</feature>
<dbReference type="GO" id="GO:0016740">
    <property type="term" value="F:transferase activity"/>
    <property type="evidence" value="ECO:0007669"/>
    <property type="project" value="UniProtKB-KW"/>
</dbReference>
<evidence type="ECO:0000313" key="3">
    <source>
        <dbReference type="EMBL" id="BBG96601.1"/>
    </source>
</evidence>
<dbReference type="EMBL" id="AP019298">
    <property type="protein sequence ID" value="BBG96601.1"/>
    <property type="molecule type" value="Genomic_DNA"/>
</dbReference>
<keyword evidence="3" id="KW-0808">Transferase</keyword>
<evidence type="ECO:0000259" key="1">
    <source>
        <dbReference type="Pfam" id="PF13456"/>
    </source>
</evidence>
<dbReference type="InterPro" id="IPR044730">
    <property type="entry name" value="RNase_H-like_dom_plant"/>
</dbReference>
<dbReference type="AlphaFoldDB" id="A0A4Y1QXL3"/>
<dbReference type="GO" id="GO:0004523">
    <property type="term" value="F:RNA-DNA hybrid ribonuclease activity"/>
    <property type="evidence" value="ECO:0007669"/>
    <property type="project" value="InterPro"/>
</dbReference>
<gene>
    <name evidence="3" type="ORF">Prudu_005452</name>
</gene>
<dbReference type="Pfam" id="PF13966">
    <property type="entry name" value="zf-RVT"/>
    <property type="match status" value="1"/>
</dbReference>
<dbReference type="Pfam" id="PF13456">
    <property type="entry name" value="RVT_3"/>
    <property type="match status" value="1"/>
</dbReference>
<reference evidence="3" key="1">
    <citation type="journal article" date="2019" name="Science">
        <title>Mutation of a bHLH transcription factor allowed almond domestication.</title>
        <authorList>
            <person name="Sanchez-Perez R."/>
            <person name="Pavan S."/>
            <person name="Mazzeo R."/>
            <person name="Moldovan C."/>
            <person name="Aiese Cigliano R."/>
            <person name="Del Cueto J."/>
            <person name="Ricciardi F."/>
            <person name="Lotti C."/>
            <person name="Ricciardi L."/>
            <person name="Dicenta F."/>
            <person name="Lopez-Marques R.L."/>
            <person name="Lindberg Moller B."/>
        </authorList>
    </citation>
    <scope>NUCLEOTIDE SEQUENCE</scope>
</reference>
<dbReference type="PANTHER" id="PTHR47723:SF13">
    <property type="entry name" value="PUTATIVE-RELATED"/>
    <property type="match status" value="1"/>
</dbReference>
<dbReference type="GO" id="GO:0003676">
    <property type="term" value="F:nucleic acid binding"/>
    <property type="evidence" value="ECO:0007669"/>
    <property type="project" value="InterPro"/>
</dbReference>
<feature type="domain" description="RNase H type-1" evidence="1">
    <location>
        <begin position="159"/>
        <end position="271"/>
    </location>
</feature>
<sequence>MFGHITCVPAGLSCKPDIPIWKHTTTGSFSVKSAYMANCRESSSMDVSWAFIWNIKAPPKIKYFLWLLHQDKLLTNDQRVKRKMTMTANCDICGAPMENAAHIVRNCPVAISVWHQSLMPMNLSLLQVADLHTWVAKNLHNSTILAYGVEWSTMCRKGEDGHIAAGGVLRDSSGQWMRGFAVNLGVGQVLEAELWGIYLGMKIAWDIGCSAVVLESDSATAVHLLNKNLEDFHPLATMLRGCQDYINKNWVCSIHHVYRECNMVADKLAKLSSCLELGLSTFQDPPDSIRSFLSEDLLGVCRPRAIV</sequence>
<protein>
    <submittedName>
        <fullName evidence="3">Polynucleotidyl transferase, ribonuclease H-like superfamily protein</fullName>
    </submittedName>
</protein>
<dbReference type="InterPro" id="IPR053151">
    <property type="entry name" value="RNase_H-like"/>
</dbReference>
<evidence type="ECO:0000259" key="2">
    <source>
        <dbReference type="Pfam" id="PF13966"/>
    </source>
</evidence>
<dbReference type="InterPro" id="IPR036397">
    <property type="entry name" value="RNaseH_sf"/>
</dbReference>
<dbReference type="CDD" id="cd06222">
    <property type="entry name" value="RNase_H_like"/>
    <property type="match status" value="1"/>
</dbReference>